<dbReference type="InterPro" id="IPR050987">
    <property type="entry name" value="AtrR-like"/>
</dbReference>
<dbReference type="Pfam" id="PF00172">
    <property type="entry name" value="Zn_clus"/>
    <property type="match status" value="1"/>
</dbReference>
<dbReference type="SMART" id="SM00066">
    <property type="entry name" value="GAL4"/>
    <property type="match status" value="1"/>
</dbReference>
<keyword evidence="1" id="KW-0479">Metal-binding</keyword>
<keyword evidence="9" id="KW-1185">Reference proteome</keyword>
<name>A0A1L9SI46_9EURO</name>
<evidence type="ECO:0000313" key="9">
    <source>
        <dbReference type="Proteomes" id="UP000184188"/>
    </source>
</evidence>
<dbReference type="GO" id="GO:0003677">
    <property type="term" value="F:DNA binding"/>
    <property type="evidence" value="ECO:0007669"/>
    <property type="project" value="UniProtKB-KW"/>
</dbReference>
<dbReference type="RefSeq" id="XP_022581286.1">
    <property type="nucleotide sequence ID" value="XM_022723148.1"/>
</dbReference>
<dbReference type="InterPro" id="IPR036864">
    <property type="entry name" value="Zn2-C6_fun-type_DNA-bd_sf"/>
</dbReference>
<evidence type="ECO:0000256" key="6">
    <source>
        <dbReference type="SAM" id="MobiDB-lite"/>
    </source>
</evidence>
<gene>
    <name evidence="8" type="ORF">ASPZODRAFT_132928</name>
</gene>
<feature type="compositionally biased region" description="Polar residues" evidence="6">
    <location>
        <begin position="1"/>
        <end position="12"/>
    </location>
</feature>
<dbReference type="PANTHER" id="PTHR46910:SF15">
    <property type="entry name" value="PRNA PROTEIN"/>
    <property type="match status" value="1"/>
</dbReference>
<keyword evidence="5" id="KW-0539">Nucleus</keyword>
<dbReference type="SUPFAM" id="SSF57701">
    <property type="entry name" value="Zn2/Cys6 DNA-binding domain"/>
    <property type="match status" value="1"/>
</dbReference>
<accession>A0A1L9SI46</accession>
<dbReference type="InterPro" id="IPR001138">
    <property type="entry name" value="Zn2Cys6_DnaBD"/>
</dbReference>
<dbReference type="InterPro" id="IPR007219">
    <property type="entry name" value="XnlR_reg_dom"/>
</dbReference>
<keyword evidence="3" id="KW-0238">DNA-binding</keyword>
<evidence type="ECO:0000256" key="2">
    <source>
        <dbReference type="ARBA" id="ARBA00023015"/>
    </source>
</evidence>
<dbReference type="Gene3D" id="4.10.240.10">
    <property type="entry name" value="Zn(2)-C6 fungal-type DNA-binding domain"/>
    <property type="match status" value="1"/>
</dbReference>
<dbReference type="VEuPathDB" id="FungiDB:ASPZODRAFT_132928"/>
<dbReference type="GO" id="GO:0008270">
    <property type="term" value="F:zinc ion binding"/>
    <property type="evidence" value="ECO:0007669"/>
    <property type="project" value="InterPro"/>
</dbReference>
<feature type="region of interest" description="Disordered" evidence="6">
    <location>
        <begin position="59"/>
        <end position="96"/>
    </location>
</feature>
<evidence type="ECO:0000256" key="3">
    <source>
        <dbReference type="ARBA" id="ARBA00023125"/>
    </source>
</evidence>
<organism evidence="8 9">
    <name type="scientific">Penicilliopsis zonata CBS 506.65</name>
    <dbReference type="NCBI Taxonomy" id="1073090"/>
    <lineage>
        <taxon>Eukaryota</taxon>
        <taxon>Fungi</taxon>
        <taxon>Dikarya</taxon>
        <taxon>Ascomycota</taxon>
        <taxon>Pezizomycotina</taxon>
        <taxon>Eurotiomycetes</taxon>
        <taxon>Eurotiomycetidae</taxon>
        <taxon>Eurotiales</taxon>
        <taxon>Aspergillaceae</taxon>
        <taxon>Penicilliopsis</taxon>
    </lineage>
</organism>
<dbReference type="PANTHER" id="PTHR46910">
    <property type="entry name" value="TRANSCRIPTION FACTOR PDR1"/>
    <property type="match status" value="1"/>
</dbReference>
<dbReference type="EMBL" id="KV878342">
    <property type="protein sequence ID" value="OJJ46776.1"/>
    <property type="molecule type" value="Genomic_DNA"/>
</dbReference>
<dbReference type="Pfam" id="PF04082">
    <property type="entry name" value="Fungal_trans"/>
    <property type="match status" value="1"/>
</dbReference>
<feature type="region of interest" description="Disordered" evidence="6">
    <location>
        <begin position="1"/>
        <end position="30"/>
    </location>
</feature>
<dbReference type="SMART" id="SM00906">
    <property type="entry name" value="Fungal_trans"/>
    <property type="match status" value="1"/>
</dbReference>
<reference evidence="9" key="1">
    <citation type="journal article" date="2017" name="Genome Biol.">
        <title>Comparative genomics reveals high biological diversity and specific adaptations in the industrially and medically important fungal genus Aspergillus.</title>
        <authorList>
            <person name="de Vries R.P."/>
            <person name="Riley R."/>
            <person name="Wiebenga A."/>
            <person name="Aguilar-Osorio G."/>
            <person name="Amillis S."/>
            <person name="Uchima C.A."/>
            <person name="Anderluh G."/>
            <person name="Asadollahi M."/>
            <person name="Askin M."/>
            <person name="Barry K."/>
            <person name="Battaglia E."/>
            <person name="Bayram O."/>
            <person name="Benocci T."/>
            <person name="Braus-Stromeyer S.A."/>
            <person name="Caldana C."/>
            <person name="Canovas D."/>
            <person name="Cerqueira G.C."/>
            <person name="Chen F."/>
            <person name="Chen W."/>
            <person name="Choi C."/>
            <person name="Clum A."/>
            <person name="Dos Santos R.A."/>
            <person name="Damasio A.R."/>
            <person name="Diallinas G."/>
            <person name="Emri T."/>
            <person name="Fekete E."/>
            <person name="Flipphi M."/>
            <person name="Freyberg S."/>
            <person name="Gallo A."/>
            <person name="Gournas C."/>
            <person name="Habgood R."/>
            <person name="Hainaut M."/>
            <person name="Harispe M.L."/>
            <person name="Henrissat B."/>
            <person name="Hilden K.S."/>
            <person name="Hope R."/>
            <person name="Hossain A."/>
            <person name="Karabika E."/>
            <person name="Karaffa L."/>
            <person name="Karanyi Z."/>
            <person name="Krasevec N."/>
            <person name="Kuo A."/>
            <person name="Kusch H."/>
            <person name="LaButti K."/>
            <person name="Lagendijk E.L."/>
            <person name="Lapidus A."/>
            <person name="Levasseur A."/>
            <person name="Lindquist E."/>
            <person name="Lipzen A."/>
            <person name="Logrieco A.F."/>
            <person name="MacCabe A."/>
            <person name="Maekelae M.R."/>
            <person name="Malavazi I."/>
            <person name="Melin P."/>
            <person name="Meyer V."/>
            <person name="Mielnichuk N."/>
            <person name="Miskei M."/>
            <person name="Molnar A.P."/>
            <person name="Mule G."/>
            <person name="Ngan C.Y."/>
            <person name="Orejas M."/>
            <person name="Orosz E."/>
            <person name="Ouedraogo J.P."/>
            <person name="Overkamp K.M."/>
            <person name="Park H.-S."/>
            <person name="Perrone G."/>
            <person name="Piumi F."/>
            <person name="Punt P.J."/>
            <person name="Ram A.F."/>
            <person name="Ramon A."/>
            <person name="Rauscher S."/>
            <person name="Record E."/>
            <person name="Riano-Pachon D.M."/>
            <person name="Robert V."/>
            <person name="Roehrig J."/>
            <person name="Ruller R."/>
            <person name="Salamov A."/>
            <person name="Salih N.S."/>
            <person name="Samson R.A."/>
            <person name="Sandor E."/>
            <person name="Sanguinetti M."/>
            <person name="Schuetze T."/>
            <person name="Sepcic K."/>
            <person name="Shelest E."/>
            <person name="Sherlock G."/>
            <person name="Sophianopoulou V."/>
            <person name="Squina F.M."/>
            <person name="Sun H."/>
            <person name="Susca A."/>
            <person name="Todd R.B."/>
            <person name="Tsang A."/>
            <person name="Unkles S.E."/>
            <person name="van de Wiele N."/>
            <person name="van Rossen-Uffink D."/>
            <person name="Oliveira J.V."/>
            <person name="Vesth T.C."/>
            <person name="Visser J."/>
            <person name="Yu J.-H."/>
            <person name="Zhou M."/>
            <person name="Andersen M.R."/>
            <person name="Archer D.B."/>
            <person name="Baker S.E."/>
            <person name="Benoit I."/>
            <person name="Brakhage A.A."/>
            <person name="Braus G.H."/>
            <person name="Fischer R."/>
            <person name="Frisvad J.C."/>
            <person name="Goldman G.H."/>
            <person name="Houbraken J."/>
            <person name="Oakley B."/>
            <person name="Pocsi I."/>
            <person name="Scazzocchio C."/>
            <person name="Seiboth B."/>
            <person name="vanKuyk P.A."/>
            <person name="Wortman J."/>
            <person name="Dyer P.S."/>
            <person name="Grigoriev I.V."/>
        </authorList>
    </citation>
    <scope>NUCLEOTIDE SEQUENCE [LARGE SCALE GENOMIC DNA]</scope>
    <source>
        <strain evidence="9">CBS 506.65</strain>
    </source>
</reference>
<dbReference type="CDD" id="cd00067">
    <property type="entry name" value="GAL4"/>
    <property type="match status" value="1"/>
</dbReference>
<protein>
    <recommendedName>
        <fullName evidence="7">Zn(2)-C6 fungal-type domain-containing protein</fullName>
    </recommendedName>
</protein>
<evidence type="ECO:0000313" key="8">
    <source>
        <dbReference type="EMBL" id="OJJ46776.1"/>
    </source>
</evidence>
<evidence type="ECO:0000256" key="4">
    <source>
        <dbReference type="ARBA" id="ARBA00023163"/>
    </source>
</evidence>
<evidence type="ECO:0000256" key="1">
    <source>
        <dbReference type="ARBA" id="ARBA00022723"/>
    </source>
</evidence>
<dbReference type="OrthoDB" id="3266505at2759"/>
<evidence type="ECO:0000256" key="5">
    <source>
        <dbReference type="ARBA" id="ARBA00023242"/>
    </source>
</evidence>
<keyword evidence="2" id="KW-0805">Transcription regulation</keyword>
<feature type="compositionally biased region" description="Polar residues" evidence="6">
    <location>
        <begin position="68"/>
        <end position="89"/>
    </location>
</feature>
<dbReference type="PROSITE" id="PS00463">
    <property type="entry name" value="ZN2_CY6_FUNGAL_1"/>
    <property type="match status" value="1"/>
</dbReference>
<feature type="region of interest" description="Disordered" evidence="6">
    <location>
        <begin position="669"/>
        <end position="705"/>
    </location>
</feature>
<feature type="compositionally biased region" description="Polar residues" evidence="6">
    <location>
        <begin position="669"/>
        <end position="683"/>
    </location>
</feature>
<dbReference type="Proteomes" id="UP000184188">
    <property type="component" value="Unassembled WGS sequence"/>
</dbReference>
<dbReference type="GO" id="GO:0000981">
    <property type="term" value="F:DNA-binding transcription factor activity, RNA polymerase II-specific"/>
    <property type="evidence" value="ECO:0007669"/>
    <property type="project" value="InterPro"/>
</dbReference>
<dbReference type="PROSITE" id="PS50048">
    <property type="entry name" value="ZN2_CY6_FUNGAL_2"/>
    <property type="match status" value="1"/>
</dbReference>
<dbReference type="GeneID" id="34609613"/>
<feature type="domain" description="Zn(2)-C6 fungal-type" evidence="7">
    <location>
        <begin position="33"/>
        <end position="62"/>
    </location>
</feature>
<dbReference type="CDD" id="cd12148">
    <property type="entry name" value="fungal_TF_MHR"/>
    <property type="match status" value="1"/>
</dbReference>
<evidence type="ECO:0000259" key="7">
    <source>
        <dbReference type="PROSITE" id="PS50048"/>
    </source>
</evidence>
<keyword evidence="4" id="KW-0804">Transcription</keyword>
<dbReference type="GO" id="GO:0006351">
    <property type="term" value="P:DNA-templated transcription"/>
    <property type="evidence" value="ECO:0007669"/>
    <property type="project" value="InterPro"/>
</dbReference>
<dbReference type="STRING" id="1073090.A0A1L9SI46"/>
<proteinExistence type="predicted"/>
<sequence length="728" mass="82193">MSDGQATETPTSESRKAKRPRTTDESRKRTARACITCRKLKDKCEGGIPCRRCIRLRRPCHIDPPPNNNSTLEEGQDTGVKNGTRQPGSPKSHGQERVHYLEEIARHFLGDVSLDTENLRSIAEKLKDRRSEPLYGSPGFSDTLEEELSMDHETFAVNTLSNNTAHYSGDFSHWNFSQKIHRRLRQQLNDGDPKHLSPLEYWRATHLQLPPAVVSSSISFLPPLPIAEFLTEIFFKYVQNNYFFVEETWLKGKLKVCYEQPSEVSASDASWVCSVLMILAIGTQFAHMEAQDSGPLAEDLSFCSEDNVGITFYHTACRLIPDVITLASLESVQACLLLAEYTLPLDTHGLAYTYLGLAIKMAIQNGMHRKYTGNGFDERTIETRNRLWWTSYSLERRISVMHGRPASLCQSETDADFPRNTFPNSPGRPSNFQNMAASIQLHVRLGDIATTIKLLRKCPKRLKDEYFGRMLQIRERLFEWWITLPDKIDCRDLNPEGPLFRHNCHLTLCFLLCKIYMGRPFLFCNVRPDEPGTVPSRVAPQSLLVKDCVESALEIVNLLQFIQDHCGLCRASYTEFSSCRVALLVIIAQSINKRTKQLRDASTQGMKLIKLMTGGMSTYAELSLIESLQAAMNYLDSQAQPGAGAETERAESGYDRFKSWARFWKQPSSGLETTFSPQSTSPTLPDGDGLALRDPNAPFTHSPQTAGVYPDAFQFALSQDPDFIPFSN</sequence>
<dbReference type="AlphaFoldDB" id="A0A1L9SI46"/>